<accession>A0A1E5UYN2</accession>
<dbReference type="PANTHER" id="PTHR33086">
    <property type="entry name" value="OS05G0468200 PROTEIN-RELATED"/>
    <property type="match status" value="1"/>
</dbReference>
<gene>
    <name evidence="2" type="ORF">BAE44_0020970</name>
</gene>
<sequence length="222" mass="25094">MRKEVCLPKHVSEYPFRTDVAFPIHGVFGCWVDLYMGMVLCDLHSDNTCVRFVPLPEDYQMSSLPLARGRPSVHSTVGFINGDLKLVYMDGYDDEECPRDQVTISAWSYRYKGNFSIGEPGLGEWIRDHGTPLRVTDLWANMSVPGLPKRPPMCPVLSLSDADMVYFFSSDIAYVDGHIATKGEHVLCLDMRSKKVQSWRKCPPGRSFQLIPSLIGIPSHCY</sequence>
<protein>
    <recommendedName>
        <fullName evidence="1">DUF1618 domain-containing protein</fullName>
    </recommendedName>
</protein>
<dbReference type="EMBL" id="LWDX02058049">
    <property type="protein sequence ID" value="OEL18006.1"/>
    <property type="molecule type" value="Genomic_DNA"/>
</dbReference>
<dbReference type="Pfam" id="PF07762">
    <property type="entry name" value="DUF1618"/>
    <property type="match status" value="1"/>
</dbReference>
<reference evidence="2 3" key="1">
    <citation type="submission" date="2016-09" db="EMBL/GenBank/DDBJ databases">
        <title>The draft genome of Dichanthelium oligosanthes: A C3 panicoid grass species.</title>
        <authorList>
            <person name="Studer A.J."/>
            <person name="Schnable J.C."/>
            <person name="Brutnell T.P."/>
        </authorList>
    </citation>
    <scope>NUCLEOTIDE SEQUENCE [LARGE SCALE GENOMIC DNA]</scope>
    <source>
        <strain evidence="3">cv. Kellogg 1175</strain>
        <tissue evidence="2">Leaf</tissue>
    </source>
</reference>
<keyword evidence="3" id="KW-1185">Reference proteome</keyword>
<name>A0A1E5UYN2_9POAL</name>
<dbReference type="InterPro" id="IPR011676">
    <property type="entry name" value="DUF1618"/>
</dbReference>
<feature type="domain" description="DUF1618" evidence="1">
    <location>
        <begin position="31"/>
        <end position="166"/>
    </location>
</feature>
<evidence type="ECO:0000313" key="2">
    <source>
        <dbReference type="EMBL" id="OEL18006.1"/>
    </source>
</evidence>
<dbReference type="PROSITE" id="PS51257">
    <property type="entry name" value="PROKAR_LIPOPROTEIN"/>
    <property type="match status" value="1"/>
</dbReference>
<evidence type="ECO:0000259" key="1">
    <source>
        <dbReference type="Pfam" id="PF07762"/>
    </source>
</evidence>
<dbReference type="PANTHER" id="PTHR33086:SF94">
    <property type="entry name" value="EXPRESSED PROTEIN"/>
    <property type="match status" value="1"/>
</dbReference>
<organism evidence="2 3">
    <name type="scientific">Dichanthelium oligosanthes</name>
    <dbReference type="NCBI Taxonomy" id="888268"/>
    <lineage>
        <taxon>Eukaryota</taxon>
        <taxon>Viridiplantae</taxon>
        <taxon>Streptophyta</taxon>
        <taxon>Embryophyta</taxon>
        <taxon>Tracheophyta</taxon>
        <taxon>Spermatophyta</taxon>
        <taxon>Magnoliopsida</taxon>
        <taxon>Liliopsida</taxon>
        <taxon>Poales</taxon>
        <taxon>Poaceae</taxon>
        <taxon>PACMAD clade</taxon>
        <taxon>Panicoideae</taxon>
        <taxon>Panicodae</taxon>
        <taxon>Paniceae</taxon>
        <taxon>Dichantheliinae</taxon>
        <taxon>Dichanthelium</taxon>
    </lineage>
</organism>
<dbReference type="AlphaFoldDB" id="A0A1E5UYN2"/>
<dbReference type="OrthoDB" id="686349at2759"/>
<dbReference type="Proteomes" id="UP000095767">
    <property type="component" value="Unassembled WGS sequence"/>
</dbReference>
<comment type="caution">
    <text evidence="2">The sequence shown here is derived from an EMBL/GenBank/DDBJ whole genome shotgun (WGS) entry which is preliminary data.</text>
</comment>
<evidence type="ECO:0000313" key="3">
    <source>
        <dbReference type="Proteomes" id="UP000095767"/>
    </source>
</evidence>
<proteinExistence type="predicted"/>